<keyword evidence="1" id="KW-1133">Transmembrane helix</keyword>
<dbReference type="InParanoid" id="A0A5C3PB71"/>
<organism evidence="2 3">
    <name type="scientific">Polyporus arcularius HHB13444</name>
    <dbReference type="NCBI Taxonomy" id="1314778"/>
    <lineage>
        <taxon>Eukaryota</taxon>
        <taxon>Fungi</taxon>
        <taxon>Dikarya</taxon>
        <taxon>Basidiomycota</taxon>
        <taxon>Agaricomycotina</taxon>
        <taxon>Agaricomycetes</taxon>
        <taxon>Polyporales</taxon>
        <taxon>Polyporaceae</taxon>
        <taxon>Polyporus</taxon>
    </lineage>
</organism>
<gene>
    <name evidence="2" type="ORF">K466DRAFT_453469</name>
</gene>
<dbReference type="AlphaFoldDB" id="A0A5C3PB71"/>
<evidence type="ECO:0000256" key="1">
    <source>
        <dbReference type="SAM" id="Phobius"/>
    </source>
</evidence>
<dbReference type="EMBL" id="ML211211">
    <property type="protein sequence ID" value="TFK86197.1"/>
    <property type="molecule type" value="Genomic_DNA"/>
</dbReference>
<accession>A0A5C3PB71</accession>
<protein>
    <submittedName>
        <fullName evidence="2">Uncharacterized protein</fullName>
    </submittedName>
</protein>
<keyword evidence="3" id="KW-1185">Reference proteome</keyword>
<dbReference type="Proteomes" id="UP000308197">
    <property type="component" value="Unassembled WGS sequence"/>
</dbReference>
<feature type="transmembrane region" description="Helical" evidence="1">
    <location>
        <begin position="32"/>
        <end position="56"/>
    </location>
</feature>
<reference evidence="2 3" key="1">
    <citation type="journal article" date="2019" name="Nat. Ecol. Evol.">
        <title>Megaphylogeny resolves global patterns of mushroom evolution.</title>
        <authorList>
            <person name="Varga T."/>
            <person name="Krizsan K."/>
            <person name="Foldi C."/>
            <person name="Dima B."/>
            <person name="Sanchez-Garcia M."/>
            <person name="Sanchez-Ramirez S."/>
            <person name="Szollosi G.J."/>
            <person name="Szarkandi J.G."/>
            <person name="Papp V."/>
            <person name="Albert L."/>
            <person name="Andreopoulos W."/>
            <person name="Angelini C."/>
            <person name="Antonin V."/>
            <person name="Barry K.W."/>
            <person name="Bougher N.L."/>
            <person name="Buchanan P."/>
            <person name="Buyck B."/>
            <person name="Bense V."/>
            <person name="Catcheside P."/>
            <person name="Chovatia M."/>
            <person name="Cooper J."/>
            <person name="Damon W."/>
            <person name="Desjardin D."/>
            <person name="Finy P."/>
            <person name="Geml J."/>
            <person name="Haridas S."/>
            <person name="Hughes K."/>
            <person name="Justo A."/>
            <person name="Karasinski D."/>
            <person name="Kautmanova I."/>
            <person name="Kiss B."/>
            <person name="Kocsube S."/>
            <person name="Kotiranta H."/>
            <person name="LaButti K.M."/>
            <person name="Lechner B.E."/>
            <person name="Liimatainen K."/>
            <person name="Lipzen A."/>
            <person name="Lukacs Z."/>
            <person name="Mihaltcheva S."/>
            <person name="Morgado L.N."/>
            <person name="Niskanen T."/>
            <person name="Noordeloos M.E."/>
            <person name="Ohm R.A."/>
            <person name="Ortiz-Santana B."/>
            <person name="Ovrebo C."/>
            <person name="Racz N."/>
            <person name="Riley R."/>
            <person name="Savchenko A."/>
            <person name="Shiryaev A."/>
            <person name="Soop K."/>
            <person name="Spirin V."/>
            <person name="Szebenyi C."/>
            <person name="Tomsovsky M."/>
            <person name="Tulloss R.E."/>
            <person name="Uehling J."/>
            <person name="Grigoriev I.V."/>
            <person name="Vagvolgyi C."/>
            <person name="Papp T."/>
            <person name="Martin F.M."/>
            <person name="Miettinen O."/>
            <person name="Hibbett D.S."/>
            <person name="Nagy L.G."/>
        </authorList>
    </citation>
    <scope>NUCLEOTIDE SEQUENCE [LARGE SCALE GENOMIC DNA]</scope>
    <source>
        <strain evidence="2 3">HHB13444</strain>
    </source>
</reference>
<evidence type="ECO:0000313" key="3">
    <source>
        <dbReference type="Proteomes" id="UP000308197"/>
    </source>
</evidence>
<keyword evidence="1" id="KW-0812">Transmembrane</keyword>
<dbReference type="STRING" id="1314778.A0A5C3PB71"/>
<evidence type="ECO:0000313" key="2">
    <source>
        <dbReference type="EMBL" id="TFK86197.1"/>
    </source>
</evidence>
<keyword evidence="1" id="KW-0472">Membrane</keyword>
<sequence>AIVVIPPLLLQLASFVFLAGLLVLLWTLHSTVATIVSLLVAFAFTFFILVTILPVLSGDCSYRSPASFAMYVMLRYTRNEVLRVLRGICKVIYKWSMQWAMWIDIHRNRFDRLGDFAYTAYDNMPTWRGRDQNTIYKHHGTLNRAIVTSAYSTTADTRFLSSMPVVFSDLPLEEVAECFADILG</sequence>
<name>A0A5C3PB71_9APHY</name>
<feature type="non-terminal residue" evidence="2">
    <location>
        <position position="184"/>
    </location>
</feature>
<feature type="non-terminal residue" evidence="2">
    <location>
        <position position="1"/>
    </location>
</feature>
<feature type="transmembrane region" description="Helical" evidence="1">
    <location>
        <begin position="7"/>
        <end position="26"/>
    </location>
</feature>
<proteinExistence type="predicted"/>